<dbReference type="Gene3D" id="3.30.559.10">
    <property type="entry name" value="Chloramphenicol acetyltransferase-like domain"/>
    <property type="match status" value="1"/>
</dbReference>
<proteinExistence type="predicted"/>
<dbReference type="InterPro" id="IPR023213">
    <property type="entry name" value="CAT-like_dom_sf"/>
</dbReference>
<dbReference type="Pfam" id="PF00668">
    <property type="entry name" value="Condensation"/>
    <property type="match status" value="1"/>
</dbReference>
<dbReference type="SUPFAM" id="SSF52777">
    <property type="entry name" value="CoA-dependent acyltransferases"/>
    <property type="match status" value="1"/>
</dbReference>
<dbReference type="Gene3D" id="1.10.1200.10">
    <property type="entry name" value="ACP-like"/>
    <property type="match status" value="1"/>
</dbReference>
<reference evidence="4 5" key="1">
    <citation type="journal article" date="2012" name="J. Bacteriol.">
        <title>De Novo Genome Project of Cupriavidus basilensis OR16.</title>
        <authorList>
            <person name="Cserhati M."/>
            <person name="Kriszt B."/>
            <person name="Szoboszlay S."/>
            <person name="Toth A."/>
            <person name="Szabo I."/>
            <person name="Tancsics A."/>
            <person name="Nagy I."/>
            <person name="Horvath B."/>
            <person name="Nagy I."/>
            <person name="Kukolya J."/>
        </authorList>
    </citation>
    <scope>NUCLEOTIDE SEQUENCE [LARGE SCALE GENOMIC DNA]</scope>
    <source>
        <strain evidence="4 5">OR16</strain>
    </source>
</reference>
<protein>
    <submittedName>
        <fullName evidence="4">Amino acid adenylation protein</fullName>
    </submittedName>
</protein>
<evidence type="ECO:0000313" key="5">
    <source>
        <dbReference type="Proteomes" id="UP000005808"/>
    </source>
</evidence>
<dbReference type="Proteomes" id="UP000005808">
    <property type="component" value="Unassembled WGS sequence"/>
</dbReference>
<evidence type="ECO:0000259" key="3">
    <source>
        <dbReference type="PROSITE" id="PS50075"/>
    </source>
</evidence>
<dbReference type="InterPro" id="IPR020845">
    <property type="entry name" value="AMP-binding_CS"/>
</dbReference>
<evidence type="ECO:0000313" key="4">
    <source>
        <dbReference type="EMBL" id="EHP44784.1"/>
    </source>
</evidence>
<dbReference type="InterPro" id="IPR020806">
    <property type="entry name" value="PKS_PP-bd"/>
</dbReference>
<dbReference type="SUPFAM" id="SSF47336">
    <property type="entry name" value="ACP-like"/>
    <property type="match status" value="1"/>
</dbReference>
<dbReference type="GO" id="GO:0003824">
    <property type="term" value="F:catalytic activity"/>
    <property type="evidence" value="ECO:0007669"/>
    <property type="project" value="InterPro"/>
</dbReference>
<dbReference type="InterPro" id="IPR036736">
    <property type="entry name" value="ACP-like_sf"/>
</dbReference>
<dbReference type="GO" id="GO:0044550">
    <property type="term" value="P:secondary metabolite biosynthetic process"/>
    <property type="evidence" value="ECO:0007669"/>
    <property type="project" value="TreeGrafter"/>
</dbReference>
<dbReference type="Gene3D" id="3.30.559.30">
    <property type="entry name" value="Nonribosomal peptide synthetase, condensation domain"/>
    <property type="match status" value="1"/>
</dbReference>
<dbReference type="PROSITE" id="PS50075">
    <property type="entry name" value="CARRIER"/>
    <property type="match status" value="1"/>
</dbReference>
<evidence type="ECO:0000256" key="2">
    <source>
        <dbReference type="ARBA" id="ARBA00022553"/>
    </source>
</evidence>
<dbReference type="Pfam" id="PF00501">
    <property type="entry name" value="AMP-binding"/>
    <property type="match status" value="1"/>
</dbReference>
<dbReference type="PANTHER" id="PTHR45527">
    <property type="entry name" value="NONRIBOSOMAL PEPTIDE SYNTHETASE"/>
    <property type="match status" value="1"/>
</dbReference>
<dbReference type="SMART" id="SM00823">
    <property type="entry name" value="PKS_PP"/>
    <property type="match status" value="1"/>
</dbReference>
<feature type="domain" description="Carrier" evidence="3">
    <location>
        <begin position="808"/>
        <end position="884"/>
    </location>
</feature>
<keyword evidence="2" id="KW-0597">Phosphoprotein</keyword>
<dbReference type="EMBL" id="AHJE01000002">
    <property type="protein sequence ID" value="EHP44784.1"/>
    <property type="molecule type" value="Genomic_DNA"/>
</dbReference>
<keyword evidence="1" id="KW-0596">Phosphopantetheine</keyword>
<dbReference type="InterPro" id="IPR042099">
    <property type="entry name" value="ANL_N_sf"/>
</dbReference>
<sequence>MQQTAEVYAALLKGQAIEPPVLRFGDFASWQHGQADDPVAKAFWDRQLVELPVLSLATDRPRPAQMDWTGSSVNLALDEKLVTQLETLATQHNATLFMVLLSTYQLLLGRYSQQDEVVVGTYVAGREHPASLDMLGCFVNNVIMRTPWEPKQPFDDFLRQNRERIVTALAHQHYPFERLVAQAGTARDDGRHPLYQAGFAMRPRHRWPTLAGGLRLRQLPPPLHTAHMDLDLYVAQDTGGLWLELNYLTSLFDGDRMQRLLEHYRCLLEAIVARPQERLVDLRYWPEQSLMHSSAQSDATIDLPERLLRALQQGADRCALYDGGQQTSFAQLLSRSQGLAAGLLARGVAPGAVVGVYLPRSSTQICTMLAILFVGAVYLPLDPDYPPARIEAMLSQARPALLVSDDAIKGGLAQSYASAAIDWRLLEAPAPTPPLCCQPLPQAPMYLLFTSGSTGTPKGLFGNWLTAQSRTRWLAQTYPLHADDCCAIRTPLNFVDSLWEILDPLLASCSCVVLPTSLVIESRRLLTMMLEYSVTRMVIVPSLIRTWLRDAPELLASWQSLNLLLSSAEAANTDEVETLYRALPNLRFVNCYGSSEVADVTAYQWPRPPSRDDQRVLGKPIAGNQIHLLDKWGHAVPPGNCGHIHVGGDQIFSGYLRLARQQAVEPGSPPFGPLFAMGDWGYQRADGKLVFQGRLDDLAKIRGNRVELAEVNHHLAAAMAGGHAVALVAPDPHGGMQLVAWLEAAMDCHPTLAAEVREALSRQLPAYMVPTRFEVIPHLPRLPNGKVDRGCLLGSLTWSREAPAYTLNDSQQRLAEMIAPLIGCDASSLDPRRGLYEMGLNSLSLASLHAKLQAVYPSAVELSLTELFQYSTIDQLVRRLEGVVEEDSVLTSVIPRSGRAERFRIRIRGDETKDERA</sequence>
<dbReference type="PANTHER" id="PTHR45527:SF1">
    <property type="entry name" value="FATTY ACID SYNTHASE"/>
    <property type="match status" value="1"/>
</dbReference>
<dbReference type="AlphaFoldDB" id="H1RY11"/>
<dbReference type="InterPro" id="IPR000873">
    <property type="entry name" value="AMP-dep_synth/lig_dom"/>
</dbReference>
<dbReference type="InterPro" id="IPR009081">
    <property type="entry name" value="PP-bd_ACP"/>
</dbReference>
<dbReference type="GO" id="GO:0005737">
    <property type="term" value="C:cytoplasm"/>
    <property type="evidence" value="ECO:0007669"/>
    <property type="project" value="TreeGrafter"/>
</dbReference>
<evidence type="ECO:0000256" key="1">
    <source>
        <dbReference type="ARBA" id="ARBA00022450"/>
    </source>
</evidence>
<dbReference type="PATRIC" id="fig|1127483.3.peg.128"/>
<dbReference type="GO" id="GO:0031177">
    <property type="term" value="F:phosphopantetheine binding"/>
    <property type="evidence" value="ECO:0007669"/>
    <property type="project" value="InterPro"/>
</dbReference>
<dbReference type="OrthoDB" id="9154499at2"/>
<gene>
    <name evidence="4" type="ORF">OR16_00600</name>
</gene>
<name>H1RY11_9BURK</name>
<dbReference type="Gene3D" id="3.40.50.12780">
    <property type="entry name" value="N-terminal domain of ligase-like"/>
    <property type="match status" value="1"/>
</dbReference>
<dbReference type="CDD" id="cd05930">
    <property type="entry name" value="A_NRPS"/>
    <property type="match status" value="1"/>
</dbReference>
<accession>H1RY11</accession>
<dbReference type="GO" id="GO:0043041">
    <property type="term" value="P:amino acid activation for nonribosomal peptide biosynthetic process"/>
    <property type="evidence" value="ECO:0007669"/>
    <property type="project" value="TreeGrafter"/>
</dbReference>
<dbReference type="Pfam" id="PF00550">
    <property type="entry name" value="PP-binding"/>
    <property type="match status" value="1"/>
</dbReference>
<dbReference type="InterPro" id="IPR001242">
    <property type="entry name" value="Condensation_dom"/>
</dbReference>
<comment type="caution">
    <text evidence="4">The sequence shown here is derived from an EMBL/GenBank/DDBJ whole genome shotgun (WGS) entry which is preliminary data.</text>
</comment>
<dbReference type="Gene3D" id="3.30.300.30">
    <property type="match status" value="1"/>
</dbReference>
<dbReference type="RefSeq" id="WP_006156017.1">
    <property type="nucleotide sequence ID" value="NZ_AHJE01000002.1"/>
</dbReference>
<dbReference type="SUPFAM" id="SSF56801">
    <property type="entry name" value="Acetyl-CoA synthetase-like"/>
    <property type="match status" value="1"/>
</dbReference>
<dbReference type="PROSITE" id="PS00455">
    <property type="entry name" value="AMP_BINDING"/>
    <property type="match status" value="1"/>
</dbReference>
<dbReference type="InterPro" id="IPR045851">
    <property type="entry name" value="AMP-bd_C_sf"/>
</dbReference>
<organism evidence="4 5">
    <name type="scientific">Cupriavidus basilensis OR16</name>
    <dbReference type="NCBI Taxonomy" id="1127483"/>
    <lineage>
        <taxon>Bacteria</taxon>
        <taxon>Pseudomonadati</taxon>
        <taxon>Pseudomonadota</taxon>
        <taxon>Betaproteobacteria</taxon>
        <taxon>Burkholderiales</taxon>
        <taxon>Burkholderiaceae</taxon>
        <taxon>Cupriavidus</taxon>
    </lineage>
</organism>